<dbReference type="EMBL" id="CP000095">
    <property type="protein sequence ID" value="AAZ57833.1"/>
    <property type="molecule type" value="Genomic_DNA"/>
</dbReference>
<evidence type="ECO:0000313" key="2">
    <source>
        <dbReference type="EMBL" id="AAZ57833.1"/>
    </source>
</evidence>
<dbReference type="InterPro" id="IPR001900">
    <property type="entry name" value="RNase_II/R"/>
</dbReference>
<organism evidence="2 3">
    <name type="scientific">Prochlorococcus marinus (strain NATL2A)</name>
    <dbReference type="NCBI Taxonomy" id="59920"/>
    <lineage>
        <taxon>Bacteria</taxon>
        <taxon>Bacillati</taxon>
        <taxon>Cyanobacteriota</taxon>
        <taxon>Cyanophyceae</taxon>
        <taxon>Synechococcales</taxon>
        <taxon>Prochlorococcaceae</taxon>
        <taxon>Prochlorococcus</taxon>
    </lineage>
</organism>
<feature type="domain" description="RNB" evidence="1">
    <location>
        <begin position="27"/>
        <end position="316"/>
    </location>
</feature>
<dbReference type="GO" id="GO:0003723">
    <property type="term" value="F:RNA binding"/>
    <property type="evidence" value="ECO:0007669"/>
    <property type="project" value="InterPro"/>
</dbReference>
<dbReference type="OrthoDB" id="9764149at2"/>
<reference evidence="2 3" key="1">
    <citation type="journal article" date="2007" name="PLoS Genet.">
        <title>Patterns and implications of gene gain and loss in the evolution of Prochlorococcus.</title>
        <authorList>
            <person name="Kettler G.C."/>
            <person name="Martiny A.C."/>
            <person name="Huang K."/>
            <person name="Zucker J."/>
            <person name="Coleman M.L."/>
            <person name="Rodrigue S."/>
            <person name="Chen F."/>
            <person name="Lapidus A."/>
            <person name="Ferriera S."/>
            <person name="Johnson J."/>
            <person name="Steglich C."/>
            <person name="Church G.M."/>
            <person name="Richardson P."/>
            <person name="Chisholm S.W."/>
        </authorList>
    </citation>
    <scope>NUCLEOTIDE SEQUENCE [LARGE SCALE GENOMIC DNA]</scope>
    <source>
        <strain evidence="2 3">NATL2A</strain>
    </source>
</reference>
<name>Q46KZ5_PROMT</name>
<dbReference type="PhylomeDB" id="Q46KZ5"/>
<dbReference type="Pfam" id="PF00773">
    <property type="entry name" value="RNB"/>
    <property type="match status" value="1"/>
</dbReference>
<keyword evidence="3" id="KW-1185">Reference proteome</keyword>
<gene>
    <name evidence="2" type="ordered locus">PMN2A_0341</name>
</gene>
<dbReference type="PANTHER" id="PTHR23355:SF42">
    <property type="entry name" value="RIBONUCLEASE II, CHLOROPLASTIC_MITOCHONDRIAL"/>
    <property type="match status" value="1"/>
</dbReference>
<dbReference type="HOGENOM" id="CLU_642295_0_0_3"/>
<dbReference type="STRING" id="59920.PMN2A_0341"/>
<dbReference type="SUPFAM" id="SSF50249">
    <property type="entry name" value="Nucleic acid-binding proteins"/>
    <property type="match status" value="1"/>
</dbReference>
<dbReference type="RefSeq" id="WP_011293875.1">
    <property type="nucleotide sequence ID" value="NC_007335.2"/>
</dbReference>
<dbReference type="InterPro" id="IPR012340">
    <property type="entry name" value="NA-bd_OB-fold"/>
</dbReference>
<dbReference type="SMART" id="SM00955">
    <property type="entry name" value="RNB"/>
    <property type="match status" value="1"/>
</dbReference>
<dbReference type="AlphaFoldDB" id="Q46KZ5"/>
<dbReference type="GO" id="GO:0000175">
    <property type="term" value="F:3'-5'-RNA exonuclease activity"/>
    <property type="evidence" value="ECO:0007669"/>
    <property type="project" value="TreeGrafter"/>
</dbReference>
<evidence type="ECO:0000313" key="3">
    <source>
        <dbReference type="Proteomes" id="UP000002535"/>
    </source>
</evidence>
<dbReference type="KEGG" id="pmn:PMN2A_0341"/>
<dbReference type="Proteomes" id="UP000002535">
    <property type="component" value="Chromosome"/>
</dbReference>
<dbReference type="GO" id="GO:0006402">
    <property type="term" value="P:mRNA catabolic process"/>
    <property type="evidence" value="ECO:0007669"/>
    <property type="project" value="TreeGrafter"/>
</dbReference>
<evidence type="ECO:0000259" key="1">
    <source>
        <dbReference type="SMART" id="SM00955"/>
    </source>
</evidence>
<dbReference type="GO" id="GO:0000932">
    <property type="term" value="C:P-body"/>
    <property type="evidence" value="ECO:0007669"/>
    <property type="project" value="TreeGrafter"/>
</dbReference>
<dbReference type="InterPro" id="IPR050180">
    <property type="entry name" value="RNR_Ribonuclease"/>
</dbReference>
<sequence length="424" mass="49202">MGTKIIEDEIKDIIFRSNTSNNLNSAVKDLTHLKTYTIDDSKTVEIDDAISLEQVSGQNKLWIHIASPASYIEYQSGIDEKARKLVSTVYLSNNTYYMLPKALINNVFSLSDKEKRESLSLGVILNDDGSISSTEIVQSLIQVDYRLDFIEADELIDYAPKEEIDLSLISTILESRKSWRKNLGSIEILESYGKIVVEDKIPNIKIIDPTLSRQLISEAMILYGDIISNFTKLNKIPVPYRVQERSDKVSNDNIQLSDNKILYNFLLKKTMGKTYYSINPMQHDSLALTSYLHATSPIRRYADLLVHYQLNRFLNNKVLISKDDVQQIIHEINIQGRQNIMRFREDQKYWLGKWFENNTFNEYSVILLNWINRYKNTCLLYFVDYNFSTISNLHSKLNINIGDNFNVKNTNHDNNDMNNFEIIQ</sequence>
<protein>
    <submittedName>
        <fullName evidence="2">Exoribonuclease R/ribonuclease II</fullName>
    </submittedName>
</protein>
<proteinExistence type="predicted"/>
<accession>Q46KZ5</accession>
<dbReference type="PANTHER" id="PTHR23355">
    <property type="entry name" value="RIBONUCLEASE"/>
    <property type="match status" value="1"/>
</dbReference>